<dbReference type="AlphaFoldDB" id="A0A178ZFU9"/>
<dbReference type="InterPro" id="IPR052988">
    <property type="entry name" value="Oryzine_lactonohydrolase"/>
</dbReference>
<evidence type="ECO:0000259" key="1">
    <source>
        <dbReference type="Pfam" id="PF08450"/>
    </source>
</evidence>
<reference evidence="2 3" key="1">
    <citation type="submission" date="2016-04" db="EMBL/GenBank/DDBJ databases">
        <title>Draft genome of Fonsecaea erecta CBS 125763.</title>
        <authorList>
            <person name="Weiss V.A."/>
            <person name="Vicente V.A."/>
            <person name="Raittz R.T."/>
            <person name="Moreno L.F."/>
            <person name="De Souza E.M."/>
            <person name="Pedrosa F.O."/>
            <person name="Steffens M.B."/>
            <person name="Faoro H."/>
            <person name="Tadra-Sfeir M.Z."/>
            <person name="Najafzadeh M.J."/>
            <person name="Felipe M.S."/>
            <person name="Teixeira M."/>
            <person name="Sun J."/>
            <person name="Xi L."/>
            <person name="Gomes R."/>
            <person name="De Azevedo C.M."/>
            <person name="Salgado C.G."/>
            <person name="Da Silva M.B."/>
            <person name="Nascimento M.F."/>
            <person name="Queiroz-Telles F."/>
            <person name="Attili D.S."/>
            <person name="Gorbushina A."/>
        </authorList>
    </citation>
    <scope>NUCLEOTIDE SEQUENCE [LARGE SCALE GENOMIC DNA]</scope>
    <source>
        <strain evidence="2 3">CBS 125763</strain>
    </source>
</reference>
<dbReference type="InterPro" id="IPR011042">
    <property type="entry name" value="6-blade_b-propeller_TolB-like"/>
</dbReference>
<feature type="domain" description="SMP-30/Gluconolactonase/LRE-like region" evidence="1">
    <location>
        <begin position="285"/>
        <end position="426"/>
    </location>
</feature>
<sequence>MASKFYKAAEILWRRIIQLPAFTGPASIAMKAHAIVKAATAVSLLVGPSTSLAQANENLASINPELTYLLPYPFEGNLTQDFIDGTSLGNSTVVSTLKSAQSSPFLSFDQEFEDLIGNATLNTLVANTSFPYTWAGEGGIWVPDLNQVWMTSTLYNGPTSLYVLFLENNTVIKPNFTAAPGYGLHLPLAGPAGGYYFNGTIYMALTGDEREPASLVAINPHSYEATPLVNSYFGLEMNPIDDVVVTYTNTSNGPQKHIYFSTLDLAAFKLNVGRGAPMLPNAFWKFTPTTHTLQPVISRADVMTPNGVAVDKDFKHLYVTDTSATVSVGGGAQWNVSGSPAIYRYDLTADGLVTNKSLFGITREGVSDGIKVDDKGRVWTAEYEGIVVRNAVGKVIGIFNKEVILRSKNPPAEMTNFALGGNTLYILANDHILTVNFTETVIAPGQDL</sequence>
<evidence type="ECO:0000313" key="2">
    <source>
        <dbReference type="EMBL" id="OAP57935.1"/>
    </source>
</evidence>
<keyword evidence="3" id="KW-1185">Reference proteome</keyword>
<dbReference type="GeneID" id="30012841"/>
<dbReference type="RefSeq" id="XP_018691302.1">
    <property type="nucleotide sequence ID" value="XM_018840181.1"/>
</dbReference>
<name>A0A178ZFU9_9EURO</name>
<dbReference type="PANTHER" id="PTHR47064">
    <property type="entry name" value="PUTATIVE (AFU_ORTHOLOGUE AFUA_1G08990)-RELATED"/>
    <property type="match status" value="1"/>
</dbReference>
<dbReference type="PANTHER" id="PTHR47064:SF2">
    <property type="entry name" value="SMP-30_GLUCONOLACTONASE_LRE-LIKE REGION DOMAIN-CONTAINING PROTEIN-RELATED"/>
    <property type="match status" value="1"/>
</dbReference>
<gene>
    <name evidence="2" type="ORF">AYL99_08673</name>
</gene>
<dbReference type="InterPro" id="IPR013658">
    <property type="entry name" value="SGL"/>
</dbReference>
<dbReference type="Proteomes" id="UP000078343">
    <property type="component" value="Unassembled WGS sequence"/>
</dbReference>
<protein>
    <recommendedName>
        <fullName evidence="1">SMP-30/Gluconolactonase/LRE-like region domain-containing protein</fullName>
    </recommendedName>
</protein>
<dbReference type="EMBL" id="LVYI01000007">
    <property type="protein sequence ID" value="OAP57935.1"/>
    <property type="molecule type" value="Genomic_DNA"/>
</dbReference>
<dbReference type="OrthoDB" id="423498at2759"/>
<dbReference type="Pfam" id="PF08450">
    <property type="entry name" value="SGL"/>
    <property type="match status" value="1"/>
</dbReference>
<organism evidence="2 3">
    <name type="scientific">Fonsecaea erecta</name>
    <dbReference type="NCBI Taxonomy" id="1367422"/>
    <lineage>
        <taxon>Eukaryota</taxon>
        <taxon>Fungi</taxon>
        <taxon>Dikarya</taxon>
        <taxon>Ascomycota</taxon>
        <taxon>Pezizomycotina</taxon>
        <taxon>Eurotiomycetes</taxon>
        <taxon>Chaetothyriomycetidae</taxon>
        <taxon>Chaetothyriales</taxon>
        <taxon>Herpotrichiellaceae</taxon>
        <taxon>Fonsecaea</taxon>
    </lineage>
</organism>
<dbReference type="SUPFAM" id="SSF63829">
    <property type="entry name" value="Calcium-dependent phosphotriesterase"/>
    <property type="match status" value="1"/>
</dbReference>
<dbReference type="Gene3D" id="2.120.10.30">
    <property type="entry name" value="TolB, C-terminal domain"/>
    <property type="match status" value="1"/>
</dbReference>
<accession>A0A178ZFU9</accession>
<proteinExistence type="predicted"/>
<dbReference type="STRING" id="1367422.A0A178ZFU9"/>
<evidence type="ECO:0000313" key="3">
    <source>
        <dbReference type="Proteomes" id="UP000078343"/>
    </source>
</evidence>
<comment type="caution">
    <text evidence="2">The sequence shown here is derived from an EMBL/GenBank/DDBJ whole genome shotgun (WGS) entry which is preliminary data.</text>
</comment>